<sequence length="183" mass="19254">MRADRGFTLIELVAGMVVFSIVIVIVVNLVMSQASRSVDPVVQSRASHLAESLLQEIMRTRFDENSAASAPGSRCNEATPCTPSSGLGPDSGETRSNFDDVDDFHGLSVSGSSIQDSRGQAVSAGGNAAFAGFAVAVQVFYDDNLDGVRDGSGAYTGNVKLVSVTVTTPLNEAISFTAHRWNH</sequence>
<keyword evidence="2" id="KW-0472">Membrane</keyword>
<dbReference type="EMBL" id="JAOTJC010000007">
    <property type="protein sequence ID" value="MCU7554688.1"/>
    <property type="molecule type" value="Genomic_DNA"/>
</dbReference>
<keyword evidence="4" id="KW-1185">Reference proteome</keyword>
<evidence type="ECO:0000256" key="1">
    <source>
        <dbReference type="SAM" id="MobiDB-lite"/>
    </source>
</evidence>
<comment type="caution">
    <text evidence="3">The sequence shown here is derived from an EMBL/GenBank/DDBJ whole genome shotgun (WGS) entry which is preliminary data.</text>
</comment>
<organism evidence="3 4">
    <name type="scientific">Alteromonas salexigens</name>
    <dbReference type="NCBI Taxonomy" id="2982530"/>
    <lineage>
        <taxon>Bacteria</taxon>
        <taxon>Pseudomonadati</taxon>
        <taxon>Pseudomonadota</taxon>
        <taxon>Gammaproteobacteria</taxon>
        <taxon>Alteromonadales</taxon>
        <taxon>Alteromonadaceae</taxon>
        <taxon>Alteromonas/Salinimonas group</taxon>
        <taxon>Alteromonas</taxon>
    </lineage>
</organism>
<gene>
    <name evidence="3" type="ORF">OCL06_08760</name>
</gene>
<proteinExistence type="predicted"/>
<dbReference type="InterPro" id="IPR012902">
    <property type="entry name" value="N_methyl_site"/>
</dbReference>
<evidence type="ECO:0000256" key="2">
    <source>
        <dbReference type="SAM" id="Phobius"/>
    </source>
</evidence>
<feature type="transmembrane region" description="Helical" evidence="2">
    <location>
        <begin position="12"/>
        <end position="31"/>
    </location>
</feature>
<dbReference type="NCBIfam" id="TIGR02532">
    <property type="entry name" value="IV_pilin_GFxxxE"/>
    <property type="match status" value="1"/>
</dbReference>
<feature type="region of interest" description="Disordered" evidence="1">
    <location>
        <begin position="65"/>
        <end position="95"/>
    </location>
</feature>
<name>A0ABT2VMZ3_9ALTE</name>
<accession>A0ABT2VMZ3</accession>
<protein>
    <submittedName>
        <fullName evidence="3">Prepilin-type N-terminal cleavage/methylation domain-containing protein</fullName>
    </submittedName>
</protein>
<dbReference type="PROSITE" id="PS00409">
    <property type="entry name" value="PROKAR_NTER_METHYL"/>
    <property type="match status" value="1"/>
</dbReference>
<evidence type="ECO:0000313" key="3">
    <source>
        <dbReference type="EMBL" id="MCU7554688.1"/>
    </source>
</evidence>
<reference evidence="4" key="1">
    <citation type="submission" date="2023-07" db="EMBL/GenBank/DDBJ databases">
        <title>Study on multiphase classification of strain Alteromonas salexigens isolated from the Yellow Sea.</title>
        <authorList>
            <person name="Sun L."/>
        </authorList>
    </citation>
    <scope>NUCLEOTIDE SEQUENCE [LARGE SCALE GENOMIC DNA]</scope>
    <source>
        <strain evidence="4">ASW11-19</strain>
    </source>
</reference>
<keyword evidence="2" id="KW-0812">Transmembrane</keyword>
<evidence type="ECO:0000313" key="4">
    <source>
        <dbReference type="Proteomes" id="UP001209257"/>
    </source>
</evidence>
<dbReference type="RefSeq" id="WP_262993554.1">
    <property type="nucleotide sequence ID" value="NZ_JAOTJC010000007.1"/>
</dbReference>
<dbReference type="Proteomes" id="UP001209257">
    <property type="component" value="Unassembled WGS sequence"/>
</dbReference>
<dbReference type="Pfam" id="PF07963">
    <property type="entry name" value="N_methyl"/>
    <property type="match status" value="1"/>
</dbReference>
<keyword evidence="2" id="KW-1133">Transmembrane helix</keyword>